<reference evidence="1" key="1">
    <citation type="submission" date="2021-04" db="EMBL/GenBank/DDBJ databases">
        <authorList>
            <person name="Rodrigo-Torres L."/>
            <person name="Arahal R. D."/>
            <person name="Lucena T."/>
        </authorList>
    </citation>
    <scope>NUCLEOTIDE SEQUENCE</scope>
    <source>
        <strain evidence="1">CECT 9275</strain>
    </source>
</reference>
<evidence type="ECO:0000313" key="1">
    <source>
        <dbReference type="EMBL" id="CAG5008723.1"/>
    </source>
</evidence>
<protein>
    <recommendedName>
        <fullName evidence="3">Cell division protein FtsQ</fullName>
    </recommendedName>
</protein>
<evidence type="ECO:0000313" key="2">
    <source>
        <dbReference type="Proteomes" id="UP000680038"/>
    </source>
</evidence>
<evidence type="ECO:0008006" key="3">
    <source>
        <dbReference type="Google" id="ProtNLM"/>
    </source>
</evidence>
<organism evidence="1 2">
    <name type="scientific">Dyadobacter helix</name>
    <dbReference type="NCBI Taxonomy" id="2822344"/>
    <lineage>
        <taxon>Bacteria</taxon>
        <taxon>Pseudomonadati</taxon>
        <taxon>Bacteroidota</taxon>
        <taxon>Cytophagia</taxon>
        <taxon>Cytophagales</taxon>
        <taxon>Spirosomataceae</taxon>
        <taxon>Dyadobacter</taxon>
    </lineage>
</organism>
<gene>
    <name evidence="1" type="ORF">DYBT9275_04344</name>
</gene>
<sequence>MAENRFSKQRCNNLVINIEGDSGAHFLNQTDIRMLATENGGDALAGSRLNEVRLSDVEARIKSNKLIKKCQVYRDLKGNLVINVEQERPLARWIHSSPNGQWRNASGRYINEEGAFFPLSDSYSARTLLVTGPYFLSRKNLKSEKDKGLLDLIRFLDEDPFWKAQVAQVEVGNDGEISLLTLLGDQRIEFGTSEGFEKKFKKIRLFYERVLSQDWGRFSKISVKFQDQIVCE</sequence>
<name>A0A916JGI5_9BACT</name>
<dbReference type="AlphaFoldDB" id="A0A916JGI5"/>
<keyword evidence="2" id="KW-1185">Reference proteome</keyword>
<accession>A0A916JGI5</accession>
<dbReference type="EMBL" id="CAJRAF010000002">
    <property type="protein sequence ID" value="CAG5008723.1"/>
    <property type="molecule type" value="Genomic_DNA"/>
</dbReference>
<dbReference type="Proteomes" id="UP000680038">
    <property type="component" value="Unassembled WGS sequence"/>
</dbReference>
<proteinExistence type="predicted"/>
<comment type="caution">
    <text evidence="1">The sequence shown here is derived from an EMBL/GenBank/DDBJ whole genome shotgun (WGS) entry which is preliminary data.</text>
</comment>